<dbReference type="InParanoid" id="C8X8L1"/>
<dbReference type="KEGG" id="nml:Namu_2720"/>
<reference evidence="2 3" key="2">
    <citation type="journal article" date="2010" name="Stand. Genomic Sci.">
        <title>Complete genome sequence of Nakamurella multipartita type strain (Y-104).</title>
        <authorList>
            <person name="Tice H."/>
            <person name="Mayilraj S."/>
            <person name="Sims D."/>
            <person name="Lapidus A."/>
            <person name="Nolan M."/>
            <person name="Lucas S."/>
            <person name="Glavina Del Rio T."/>
            <person name="Copeland A."/>
            <person name="Cheng J.F."/>
            <person name="Meincke L."/>
            <person name="Bruce D."/>
            <person name="Goodwin L."/>
            <person name="Pitluck S."/>
            <person name="Ivanova N."/>
            <person name="Mavromatis K."/>
            <person name="Ovchinnikova G."/>
            <person name="Pati A."/>
            <person name="Chen A."/>
            <person name="Palaniappan K."/>
            <person name="Land M."/>
            <person name="Hauser L."/>
            <person name="Chang Y.J."/>
            <person name="Jeffries C.D."/>
            <person name="Detter J.C."/>
            <person name="Brettin T."/>
            <person name="Rohde M."/>
            <person name="Goker M."/>
            <person name="Bristow J."/>
            <person name="Eisen J.A."/>
            <person name="Markowitz V."/>
            <person name="Hugenholtz P."/>
            <person name="Kyrpides N.C."/>
            <person name="Klenk H.P."/>
            <person name="Chen F."/>
        </authorList>
    </citation>
    <scope>NUCLEOTIDE SEQUENCE [LARGE SCALE GENOMIC DNA]</scope>
    <source>
        <strain evidence="3">ATCC 700099 / DSM 44233 / CIP 104796 / JCM 9543 / NBRC 105858 / Y-104</strain>
    </source>
</reference>
<dbReference type="InterPro" id="IPR027417">
    <property type="entry name" value="P-loop_NTPase"/>
</dbReference>
<dbReference type="SUPFAM" id="SSF52540">
    <property type="entry name" value="P-loop containing nucleoside triphosphate hydrolases"/>
    <property type="match status" value="1"/>
</dbReference>
<sequence length="442" mass="47358">MWLASPVLSNPHLHDLPAPAIAYSGIAGLSRVGDTDGAQIGLTVTDRQPSYVSRTEASRTDRATCMLVIGQTGSGKSFALQWLAYQFAKERDDGHLIPQVIFDPKVNSDFSAMVLAAGGRVVSLDDLISTDGVLDPMRSDEPDRHIDEAAEMIMFVNPWGSRADDNYTALLKALKVGASAGARCTGQALRIAVERGAPREVIQPVFDLAESSPLFRSCIGFDPAAPGLGTFDGLTYIKVGRSALSLPPEQKNPADYTAPERATVNLIRRVTLGSVRAMAGRGGVLHVDEAWTVLSTGSGITEVGKTARSMDVLVIMYTQKGIEGENAGVDSYVSRVLLLPMNTDRDARQGLAMMGVEPTAHRLEALTEGPHLADGKPNWRSNRALIDPTTKQVLRGTVGIYFDLRERAVEVEIKVPPAQAKLFSTTPTGSRPASPTGIPSEN</sequence>
<name>C8X8L1_NAKMY</name>
<gene>
    <name evidence="2" type="ordered locus">Namu_2720</name>
</gene>
<dbReference type="eggNOG" id="COG0433">
    <property type="taxonomic scope" value="Bacteria"/>
</dbReference>
<evidence type="ECO:0000256" key="1">
    <source>
        <dbReference type="SAM" id="MobiDB-lite"/>
    </source>
</evidence>
<dbReference type="HOGENOM" id="CLU_619393_0_0_11"/>
<dbReference type="Gene3D" id="3.40.50.300">
    <property type="entry name" value="P-loop containing nucleotide triphosphate hydrolases"/>
    <property type="match status" value="1"/>
</dbReference>
<proteinExistence type="predicted"/>
<dbReference type="EMBL" id="CP001737">
    <property type="protein sequence ID" value="ACV79066.1"/>
    <property type="molecule type" value="Genomic_DNA"/>
</dbReference>
<dbReference type="STRING" id="479431.Namu_2720"/>
<evidence type="ECO:0000313" key="3">
    <source>
        <dbReference type="Proteomes" id="UP000002218"/>
    </source>
</evidence>
<keyword evidence="3" id="KW-1185">Reference proteome</keyword>
<feature type="region of interest" description="Disordered" evidence="1">
    <location>
        <begin position="422"/>
        <end position="442"/>
    </location>
</feature>
<dbReference type="AlphaFoldDB" id="C8X8L1"/>
<accession>C8X8L1</accession>
<dbReference type="Proteomes" id="UP000002218">
    <property type="component" value="Chromosome"/>
</dbReference>
<reference evidence="3" key="1">
    <citation type="submission" date="2009-09" db="EMBL/GenBank/DDBJ databases">
        <title>The complete genome of Nakamurella multipartita DSM 44233.</title>
        <authorList>
            <consortium name="US DOE Joint Genome Institute (JGI-PGF)"/>
            <person name="Lucas S."/>
            <person name="Copeland A."/>
            <person name="Lapidus A."/>
            <person name="Glavina del Rio T."/>
            <person name="Dalin E."/>
            <person name="Tice H."/>
            <person name="Bruce D."/>
            <person name="Goodwin L."/>
            <person name="Pitluck S."/>
            <person name="Kyrpides N."/>
            <person name="Mavromatis K."/>
            <person name="Ivanova N."/>
            <person name="Ovchinnikova G."/>
            <person name="Sims D."/>
            <person name="Meincke L."/>
            <person name="Brettin T."/>
            <person name="Detter J.C."/>
            <person name="Han C."/>
            <person name="Larimer F."/>
            <person name="Land M."/>
            <person name="Hauser L."/>
            <person name="Markowitz V."/>
            <person name="Cheng J.-F."/>
            <person name="Hugenholtz P."/>
            <person name="Woyke T."/>
            <person name="Wu D."/>
            <person name="Klenk H.-P."/>
            <person name="Eisen J.A."/>
        </authorList>
    </citation>
    <scope>NUCLEOTIDE SEQUENCE [LARGE SCALE GENOMIC DNA]</scope>
    <source>
        <strain evidence="3">ATCC 700099 / DSM 44233 / CIP 104796 / JCM 9543 / NBRC 105858 / Y-104</strain>
    </source>
</reference>
<protein>
    <submittedName>
        <fullName evidence="2">Uncharacterized protein</fullName>
    </submittedName>
</protein>
<organism evidence="2 3">
    <name type="scientific">Nakamurella multipartita (strain ATCC 700099 / DSM 44233 / CIP 104796 / JCM 9543 / NBRC 105858 / Y-104)</name>
    <name type="common">Microsphaera multipartita</name>
    <dbReference type="NCBI Taxonomy" id="479431"/>
    <lineage>
        <taxon>Bacteria</taxon>
        <taxon>Bacillati</taxon>
        <taxon>Actinomycetota</taxon>
        <taxon>Actinomycetes</taxon>
        <taxon>Nakamurellales</taxon>
        <taxon>Nakamurellaceae</taxon>
        <taxon>Nakamurella</taxon>
    </lineage>
</organism>
<evidence type="ECO:0000313" key="2">
    <source>
        <dbReference type="EMBL" id="ACV79066.1"/>
    </source>
</evidence>